<gene>
    <name evidence="5" type="ORF">AKJ29_12420</name>
</gene>
<dbReference type="Pfam" id="PF00392">
    <property type="entry name" value="GntR"/>
    <property type="match status" value="1"/>
</dbReference>
<dbReference type="InterPro" id="IPR008920">
    <property type="entry name" value="TF_FadR/GntR_C"/>
</dbReference>
<dbReference type="SMART" id="SM00895">
    <property type="entry name" value="FCD"/>
    <property type="match status" value="1"/>
</dbReference>
<dbReference type="STRING" id="154981.AKJ29_12420"/>
<feature type="domain" description="HTH gntR-type" evidence="4">
    <location>
        <begin position="14"/>
        <end position="81"/>
    </location>
</feature>
<name>A0A0P7IHQ5_9RHOB</name>
<accession>A0A0P7IHQ5</accession>
<dbReference type="EMBL" id="LKBA01000006">
    <property type="protein sequence ID" value="KPN63452.1"/>
    <property type="molecule type" value="Genomic_DNA"/>
</dbReference>
<dbReference type="InterPro" id="IPR011711">
    <property type="entry name" value="GntR_C"/>
</dbReference>
<dbReference type="PRINTS" id="PR00035">
    <property type="entry name" value="HTHGNTR"/>
</dbReference>
<sequence>MTKPTLSPIEQPPKTLRDMVQERVRDAIIEGHFKPGDRLVERPLCDQLGVSRTVIRETIRYLEAEGLVEILPGRGPIVARMSRDDARQIYDIRRMLETAAAESCARRITPERAKTLCAALVRLQRERGGEPGNLFRASADFYSEIFQGAGHHIAWEIVQRLNGRISRLRMMTLSSTDRVRSGAEHMQAICDAITSGDPQAARRAVNQHLDDTTEIAERLLAETEQGTEAGLE</sequence>
<dbReference type="InterPro" id="IPR036390">
    <property type="entry name" value="WH_DNA-bd_sf"/>
</dbReference>
<dbReference type="GO" id="GO:0003677">
    <property type="term" value="F:DNA binding"/>
    <property type="evidence" value="ECO:0007669"/>
    <property type="project" value="UniProtKB-KW"/>
</dbReference>
<evidence type="ECO:0000256" key="3">
    <source>
        <dbReference type="ARBA" id="ARBA00023163"/>
    </source>
</evidence>
<keyword evidence="2" id="KW-0238">DNA-binding</keyword>
<dbReference type="Gene3D" id="1.20.120.530">
    <property type="entry name" value="GntR ligand-binding domain-like"/>
    <property type="match status" value="1"/>
</dbReference>
<dbReference type="CDD" id="cd07377">
    <property type="entry name" value="WHTH_GntR"/>
    <property type="match status" value="1"/>
</dbReference>
<proteinExistence type="predicted"/>
<dbReference type="OrthoDB" id="8155773at2"/>
<evidence type="ECO:0000313" key="5">
    <source>
        <dbReference type="EMBL" id="KPN63452.1"/>
    </source>
</evidence>
<dbReference type="Proteomes" id="UP000050471">
    <property type="component" value="Unassembled WGS sequence"/>
</dbReference>
<dbReference type="PANTHER" id="PTHR43537:SF24">
    <property type="entry name" value="GLUCONATE OPERON TRANSCRIPTIONAL REPRESSOR"/>
    <property type="match status" value="1"/>
</dbReference>
<reference evidence="5 6" key="1">
    <citation type="submission" date="2015-09" db="EMBL/GenBank/DDBJ databases">
        <title>Draft genome sequence of Aliiroseovarius crassostreae CV919-312TSm, the causative agent of Roseovarius Oyster Disease (formerly Juvenile Oyster Disease).</title>
        <authorList>
            <person name="Kessner L."/>
            <person name="Spinard E."/>
            <person name="Nelson D."/>
        </authorList>
    </citation>
    <scope>NUCLEOTIDE SEQUENCE [LARGE SCALE GENOMIC DNA]</scope>
    <source>
        <strain evidence="5 6">CV919-312</strain>
    </source>
</reference>
<dbReference type="AlphaFoldDB" id="A0A0P7IHQ5"/>
<comment type="caution">
    <text evidence="5">The sequence shown here is derived from an EMBL/GenBank/DDBJ whole genome shotgun (WGS) entry which is preliminary data.</text>
</comment>
<keyword evidence="3" id="KW-0804">Transcription</keyword>
<organism evidence="5 6">
    <name type="scientific">Aliiroseovarius crassostreae</name>
    <dbReference type="NCBI Taxonomy" id="154981"/>
    <lineage>
        <taxon>Bacteria</taxon>
        <taxon>Pseudomonadati</taxon>
        <taxon>Pseudomonadota</taxon>
        <taxon>Alphaproteobacteria</taxon>
        <taxon>Rhodobacterales</taxon>
        <taxon>Paracoccaceae</taxon>
        <taxon>Aliiroseovarius</taxon>
    </lineage>
</organism>
<dbReference type="Pfam" id="PF07729">
    <property type="entry name" value="FCD"/>
    <property type="match status" value="1"/>
</dbReference>
<dbReference type="GO" id="GO:0003700">
    <property type="term" value="F:DNA-binding transcription factor activity"/>
    <property type="evidence" value="ECO:0007669"/>
    <property type="project" value="InterPro"/>
</dbReference>
<dbReference type="SMART" id="SM00345">
    <property type="entry name" value="HTH_GNTR"/>
    <property type="match status" value="1"/>
</dbReference>
<dbReference type="SUPFAM" id="SSF48008">
    <property type="entry name" value="GntR ligand-binding domain-like"/>
    <property type="match status" value="1"/>
</dbReference>
<evidence type="ECO:0000256" key="2">
    <source>
        <dbReference type="ARBA" id="ARBA00023125"/>
    </source>
</evidence>
<evidence type="ECO:0000313" key="6">
    <source>
        <dbReference type="Proteomes" id="UP000050471"/>
    </source>
</evidence>
<evidence type="ECO:0000259" key="4">
    <source>
        <dbReference type="PROSITE" id="PS50949"/>
    </source>
</evidence>
<evidence type="ECO:0000256" key="1">
    <source>
        <dbReference type="ARBA" id="ARBA00023015"/>
    </source>
</evidence>
<dbReference type="Gene3D" id="1.10.10.10">
    <property type="entry name" value="Winged helix-like DNA-binding domain superfamily/Winged helix DNA-binding domain"/>
    <property type="match status" value="1"/>
</dbReference>
<keyword evidence="1" id="KW-0805">Transcription regulation</keyword>
<keyword evidence="6" id="KW-1185">Reference proteome</keyword>
<dbReference type="InterPro" id="IPR000524">
    <property type="entry name" value="Tscrpt_reg_HTH_GntR"/>
</dbReference>
<dbReference type="InterPro" id="IPR036388">
    <property type="entry name" value="WH-like_DNA-bd_sf"/>
</dbReference>
<dbReference type="PROSITE" id="PS50949">
    <property type="entry name" value="HTH_GNTR"/>
    <property type="match status" value="1"/>
</dbReference>
<dbReference type="PANTHER" id="PTHR43537">
    <property type="entry name" value="TRANSCRIPTIONAL REGULATOR, GNTR FAMILY"/>
    <property type="match status" value="1"/>
</dbReference>
<dbReference type="SUPFAM" id="SSF46785">
    <property type="entry name" value="Winged helix' DNA-binding domain"/>
    <property type="match status" value="1"/>
</dbReference>
<dbReference type="RefSeq" id="WP_055189809.1">
    <property type="nucleotide sequence ID" value="NZ_FPBS01000017.1"/>
</dbReference>
<protein>
    <submittedName>
        <fullName evidence="5">GntR family transcriptional regulator</fullName>
    </submittedName>
</protein>